<dbReference type="EMBL" id="BDGG01000001">
    <property type="protein sequence ID" value="GAU87188.1"/>
    <property type="molecule type" value="Genomic_DNA"/>
</dbReference>
<keyword evidence="3 7" id="KW-0245">EGF-like domain</keyword>
<dbReference type="OrthoDB" id="5981622at2759"/>
<dbReference type="PROSITE" id="PS01186">
    <property type="entry name" value="EGF_2"/>
    <property type="match status" value="3"/>
</dbReference>
<dbReference type="SUPFAM" id="SSF57196">
    <property type="entry name" value="EGF/Laminin"/>
    <property type="match status" value="3"/>
</dbReference>
<feature type="compositionally biased region" description="Basic and acidic residues" evidence="8">
    <location>
        <begin position="64"/>
        <end position="81"/>
    </location>
</feature>
<feature type="region of interest" description="Disordered" evidence="8">
    <location>
        <begin position="55"/>
        <end position="82"/>
    </location>
</feature>
<accession>A0A1D1UM14</accession>
<feature type="domain" description="EGF-like" evidence="9">
    <location>
        <begin position="173"/>
        <end position="212"/>
    </location>
</feature>
<reference evidence="10 11" key="1">
    <citation type="journal article" date="2016" name="Nat. Commun.">
        <title>Extremotolerant tardigrade genome and improved radiotolerance of human cultured cells by tardigrade-unique protein.</title>
        <authorList>
            <person name="Hashimoto T."/>
            <person name="Horikawa D.D."/>
            <person name="Saito Y."/>
            <person name="Kuwahara H."/>
            <person name="Kozuka-Hata H."/>
            <person name="Shin-I T."/>
            <person name="Minakuchi Y."/>
            <person name="Ohishi K."/>
            <person name="Motoyama A."/>
            <person name="Aizu T."/>
            <person name="Enomoto A."/>
            <person name="Kondo K."/>
            <person name="Tanaka S."/>
            <person name="Hara Y."/>
            <person name="Koshikawa S."/>
            <person name="Sagara H."/>
            <person name="Miura T."/>
            <person name="Yokobori S."/>
            <person name="Miyagawa K."/>
            <person name="Suzuki Y."/>
            <person name="Kubo T."/>
            <person name="Oyama M."/>
            <person name="Kohara Y."/>
            <person name="Fujiyama A."/>
            <person name="Arakawa K."/>
            <person name="Katayama T."/>
            <person name="Toyoda A."/>
            <person name="Kunieda T."/>
        </authorList>
    </citation>
    <scope>NUCLEOTIDE SEQUENCE [LARGE SCALE GENOMIC DNA]</scope>
    <source>
        <strain evidence="10 11">YOKOZUNA-1</strain>
    </source>
</reference>
<evidence type="ECO:0000313" key="10">
    <source>
        <dbReference type="EMBL" id="GAU87188.1"/>
    </source>
</evidence>
<dbReference type="SMART" id="SM00179">
    <property type="entry name" value="EGF_CA"/>
    <property type="match status" value="2"/>
</dbReference>
<dbReference type="PROSITE" id="PS00022">
    <property type="entry name" value="EGF_1"/>
    <property type="match status" value="3"/>
</dbReference>
<organism evidence="10 11">
    <name type="scientific">Ramazzottius varieornatus</name>
    <name type="common">Water bear</name>
    <name type="synonym">Tardigrade</name>
    <dbReference type="NCBI Taxonomy" id="947166"/>
    <lineage>
        <taxon>Eukaryota</taxon>
        <taxon>Metazoa</taxon>
        <taxon>Ecdysozoa</taxon>
        <taxon>Tardigrada</taxon>
        <taxon>Eutardigrada</taxon>
        <taxon>Parachela</taxon>
        <taxon>Hypsibioidea</taxon>
        <taxon>Ramazzottiidae</taxon>
        <taxon>Ramazzottius</taxon>
    </lineage>
</organism>
<dbReference type="Pfam" id="PF00008">
    <property type="entry name" value="EGF"/>
    <property type="match status" value="2"/>
</dbReference>
<proteinExistence type="inferred from homology"/>
<keyword evidence="2" id="KW-0217">Developmental protein</keyword>
<dbReference type="SMART" id="SM00181">
    <property type="entry name" value="EGF"/>
    <property type="match status" value="3"/>
</dbReference>
<dbReference type="Gene3D" id="2.10.25.10">
    <property type="entry name" value="Laminin"/>
    <property type="match status" value="3"/>
</dbReference>
<feature type="compositionally biased region" description="Gly residues" evidence="8">
    <location>
        <begin position="21"/>
        <end position="42"/>
    </location>
</feature>
<dbReference type="FunFam" id="2.10.25.10:FF:000471">
    <property type="entry name" value="Protein lin-12"/>
    <property type="match status" value="1"/>
</dbReference>
<feature type="compositionally biased region" description="Polar residues" evidence="8">
    <location>
        <begin position="1"/>
        <end position="17"/>
    </location>
</feature>
<keyword evidence="5" id="KW-0677">Repeat</keyword>
<sequence>MSSTPNSSQIVNCQGQEATVGPGGDAEAGPGGSAYGGPGGKAKAGPNCVGVDGKGGTAIGGRPAGDDKVGGEARGAQDHTPDTVWTGVLTPVESLLPTKRIQKPLFSHLVPSYLMHGYACDCRRGYRGLWCNIDIDECAVEEPCANGATCINTIASYRCLCQNGFRGPQCTELHFPCAENPCRKGGRCHPGSSVNVPHFCQCASGYSGSHCEANVDDCVNHACQNGGICEDQVNGYTCDCARPYGGQYCVDDIGYEYIA</sequence>
<evidence type="ECO:0000256" key="4">
    <source>
        <dbReference type="ARBA" id="ARBA00022729"/>
    </source>
</evidence>
<comment type="similarity">
    <text evidence="1">Belongs to the NOTCH family.</text>
</comment>
<dbReference type="CDD" id="cd00054">
    <property type="entry name" value="EGF_CA"/>
    <property type="match status" value="2"/>
</dbReference>
<dbReference type="InterPro" id="IPR018097">
    <property type="entry name" value="EGF_Ca-bd_CS"/>
</dbReference>
<evidence type="ECO:0000256" key="6">
    <source>
        <dbReference type="ARBA" id="ARBA00023157"/>
    </source>
</evidence>
<protein>
    <recommendedName>
        <fullName evidence="9">EGF-like domain-containing protein</fullName>
    </recommendedName>
</protein>
<dbReference type="STRING" id="947166.A0A1D1UM14"/>
<name>A0A1D1UM14_RAMVA</name>
<evidence type="ECO:0000256" key="2">
    <source>
        <dbReference type="ARBA" id="ARBA00022473"/>
    </source>
</evidence>
<evidence type="ECO:0000259" key="9">
    <source>
        <dbReference type="PROSITE" id="PS50026"/>
    </source>
</evidence>
<keyword evidence="11" id="KW-1185">Reference proteome</keyword>
<feature type="disulfide bond" evidence="7">
    <location>
        <begin position="240"/>
        <end position="249"/>
    </location>
</feature>
<feature type="region of interest" description="Disordered" evidence="8">
    <location>
        <begin position="1"/>
        <end position="42"/>
    </location>
</feature>
<dbReference type="PROSITE" id="PS00010">
    <property type="entry name" value="ASX_HYDROXYL"/>
    <property type="match status" value="2"/>
</dbReference>
<evidence type="ECO:0000256" key="1">
    <source>
        <dbReference type="ARBA" id="ARBA00005847"/>
    </source>
</evidence>
<dbReference type="InterPro" id="IPR000152">
    <property type="entry name" value="EGF-type_Asp/Asn_hydroxyl_site"/>
</dbReference>
<keyword evidence="6 7" id="KW-1015">Disulfide bond</keyword>
<dbReference type="FunFam" id="2.10.25.10:FF:000080">
    <property type="entry name" value="Neurogenic locus notch 1"/>
    <property type="match status" value="1"/>
</dbReference>
<dbReference type="GO" id="GO:0005509">
    <property type="term" value="F:calcium ion binding"/>
    <property type="evidence" value="ECO:0007669"/>
    <property type="project" value="InterPro"/>
</dbReference>
<feature type="disulfide bond" evidence="7">
    <location>
        <begin position="202"/>
        <end position="211"/>
    </location>
</feature>
<dbReference type="AlphaFoldDB" id="A0A1D1UM14"/>
<evidence type="ECO:0000313" key="11">
    <source>
        <dbReference type="Proteomes" id="UP000186922"/>
    </source>
</evidence>
<dbReference type="Pfam" id="PF12661">
    <property type="entry name" value="hEGF"/>
    <property type="match status" value="1"/>
</dbReference>
<comment type="caution">
    <text evidence="7">Lacks conserved residue(s) required for the propagation of feature annotation.</text>
</comment>
<evidence type="ECO:0000256" key="5">
    <source>
        <dbReference type="ARBA" id="ARBA00022737"/>
    </source>
</evidence>
<feature type="domain" description="EGF-like" evidence="9">
    <location>
        <begin position="214"/>
        <end position="250"/>
    </location>
</feature>
<dbReference type="InterPro" id="IPR001881">
    <property type="entry name" value="EGF-like_Ca-bd_dom"/>
</dbReference>
<dbReference type="Proteomes" id="UP000186922">
    <property type="component" value="Unassembled WGS sequence"/>
</dbReference>
<dbReference type="PANTHER" id="PTHR24049">
    <property type="entry name" value="CRUMBS FAMILY MEMBER"/>
    <property type="match status" value="1"/>
</dbReference>
<dbReference type="InterPro" id="IPR051022">
    <property type="entry name" value="Notch_Cell-Fate_Det"/>
</dbReference>
<feature type="disulfide bond" evidence="7">
    <location>
        <begin position="161"/>
        <end position="170"/>
    </location>
</feature>
<gene>
    <name evidence="10" type="primary">RvY_00075-1</name>
    <name evidence="10" type="synonym">RvY_00075.1</name>
    <name evidence="10" type="ORF">RvY_00075</name>
</gene>
<evidence type="ECO:0000256" key="8">
    <source>
        <dbReference type="SAM" id="MobiDB-lite"/>
    </source>
</evidence>
<comment type="caution">
    <text evidence="10">The sequence shown here is derived from an EMBL/GenBank/DDBJ whole genome shotgun (WGS) entry which is preliminary data.</text>
</comment>
<evidence type="ECO:0000256" key="3">
    <source>
        <dbReference type="ARBA" id="ARBA00022536"/>
    </source>
</evidence>
<dbReference type="PROSITE" id="PS01187">
    <property type="entry name" value="EGF_CA"/>
    <property type="match status" value="2"/>
</dbReference>
<dbReference type="InterPro" id="IPR000742">
    <property type="entry name" value="EGF"/>
</dbReference>
<dbReference type="PROSITE" id="PS50026">
    <property type="entry name" value="EGF_3"/>
    <property type="match status" value="3"/>
</dbReference>
<dbReference type="InterPro" id="IPR013032">
    <property type="entry name" value="EGF-like_CS"/>
</dbReference>
<keyword evidence="4" id="KW-0732">Signal</keyword>
<feature type="domain" description="EGF-like" evidence="9">
    <location>
        <begin position="134"/>
        <end position="171"/>
    </location>
</feature>
<evidence type="ECO:0000256" key="7">
    <source>
        <dbReference type="PROSITE-ProRule" id="PRU00076"/>
    </source>
</evidence>